<name>A0A916J0J5_9BURK</name>
<dbReference type="InterPro" id="IPR011856">
    <property type="entry name" value="tRNA_endonuc-like_dom_sf"/>
</dbReference>
<dbReference type="EMBL" id="CAJPUY010000025">
    <property type="protein sequence ID" value="CAG2155551.1"/>
    <property type="molecule type" value="Genomic_DNA"/>
</dbReference>
<dbReference type="RefSeq" id="WP_211950289.1">
    <property type="nucleotide sequence ID" value="NZ_CAJPUY010000025.1"/>
</dbReference>
<dbReference type="GO" id="GO:0003676">
    <property type="term" value="F:nucleic acid binding"/>
    <property type="evidence" value="ECO:0007669"/>
    <property type="project" value="InterPro"/>
</dbReference>
<keyword evidence="2" id="KW-1185">Reference proteome</keyword>
<comment type="caution">
    <text evidence="1">The sequence shown here is derived from an EMBL/GenBank/DDBJ whole genome shotgun (WGS) entry which is preliminary data.</text>
</comment>
<evidence type="ECO:0000313" key="1">
    <source>
        <dbReference type="EMBL" id="CAG2155551.1"/>
    </source>
</evidence>
<sequence length="355" mass="40537">MKRVKRQPSRFGAVDLADELGREFNLPLERLSEKFSFEDATNTARKNPALMYGRRIERMFEYVVASLGQADLITAEDSGAALYAGVEVQAPDYFVSLKSGEKYFVEVKNTQPKNLHTPVTFGFAYLSRLKNYAMRKGHPLLIAVYWNGLRRWTINKVEDFESAKGTINLRFVDAMQRSIAGDFGDRTVAAVPPLVCRIQADPDRPSLMRDNNQAIFTISGLSFFSEGREILIEKEKQIAFYLMFHSDWEEEMPVATMNGERIEYVEIEARQANEKHSGQEFEALGTLAGMISGYYKWLTTANDEIVRLTPQLDPSELAPGFDDAYRGEVLRLWQFKIQPNYEPLIRLTADKREAV</sequence>
<protein>
    <recommendedName>
        <fullName evidence="3">Restriction endonuclease</fullName>
    </recommendedName>
</protein>
<proteinExistence type="predicted"/>
<evidence type="ECO:0008006" key="3">
    <source>
        <dbReference type="Google" id="ProtNLM"/>
    </source>
</evidence>
<organism evidence="1 2">
    <name type="scientific">Cupriavidus yeoncheonensis</name>
    <dbReference type="NCBI Taxonomy" id="1462994"/>
    <lineage>
        <taxon>Bacteria</taxon>
        <taxon>Pseudomonadati</taxon>
        <taxon>Pseudomonadota</taxon>
        <taxon>Betaproteobacteria</taxon>
        <taxon>Burkholderiales</taxon>
        <taxon>Burkholderiaceae</taxon>
        <taxon>Cupriavidus</taxon>
    </lineage>
</organism>
<dbReference type="Proteomes" id="UP000672934">
    <property type="component" value="Unassembled WGS sequence"/>
</dbReference>
<dbReference type="Gene3D" id="3.40.1350.10">
    <property type="match status" value="1"/>
</dbReference>
<accession>A0A916J0J5</accession>
<evidence type="ECO:0000313" key="2">
    <source>
        <dbReference type="Proteomes" id="UP000672934"/>
    </source>
</evidence>
<dbReference type="AlphaFoldDB" id="A0A916J0J5"/>
<reference evidence="1" key="1">
    <citation type="submission" date="2021-03" db="EMBL/GenBank/DDBJ databases">
        <authorList>
            <person name="Peeters C."/>
        </authorList>
    </citation>
    <scope>NUCLEOTIDE SEQUENCE</scope>
    <source>
        <strain evidence="1">LMG 31506</strain>
    </source>
</reference>
<gene>
    <name evidence="1" type="ORF">LMG31506_05449</name>
</gene>